<dbReference type="AlphaFoldDB" id="A0A3G1A4E7"/>
<keyword evidence="9" id="KW-0547">Nucleotide-binding</keyword>
<gene>
    <name evidence="9" type="ORF">TCARB_0240</name>
</gene>
<dbReference type="SMART" id="SM00278">
    <property type="entry name" value="HhH1"/>
    <property type="match status" value="2"/>
</dbReference>
<dbReference type="GO" id="GO:0003697">
    <property type="term" value="F:single-stranded DNA binding"/>
    <property type="evidence" value="ECO:0007669"/>
    <property type="project" value="TreeGrafter"/>
</dbReference>
<feature type="domain" description="Helix-hairpin-helix DNA-binding motif class 1" evidence="7">
    <location>
        <begin position="161"/>
        <end position="180"/>
    </location>
</feature>
<feature type="domain" description="ERCC4" evidence="8">
    <location>
        <begin position="5"/>
        <end position="85"/>
    </location>
</feature>
<dbReference type="Gene3D" id="1.10.150.20">
    <property type="entry name" value="5' to 3' exonuclease, C-terminal subdomain"/>
    <property type="match status" value="1"/>
</dbReference>
<dbReference type="Proteomes" id="UP000266720">
    <property type="component" value="Chromosome"/>
</dbReference>
<dbReference type="GO" id="GO:1901255">
    <property type="term" value="P:nucleotide-excision repair involved in interstrand cross-link repair"/>
    <property type="evidence" value="ECO:0007669"/>
    <property type="project" value="TreeGrafter"/>
</dbReference>
<dbReference type="GO" id="GO:0000014">
    <property type="term" value="F:single-stranded DNA endodeoxyribonuclease activity"/>
    <property type="evidence" value="ECO:0007669"/>
    <property type="project" value="TreeGrafter"/>
</dbReference>
<dbReference type="InterPro" id="IPR006166">
    <property type="entry name" value="ERCC4_domain"/>
</dbReference>
<keyword evidence="5" id="KW-0238">DNA-binding</keyword>
<evidence type="ECO:0000256" key="1">
    <source>
        <dbReference type="ARBA" id="ARBA00022722"/>
    </source>
</evidence>
<dbReference type="STRING" id="697581.TCARB_0240"/>
<dbReference type="PANTHER" id="PTHR10150:SF0">
    <property type="entry name" value="DNA REPAIR ENDONUCLEASE XPF"/>
    <property type="match status" value="1"/>
</dbReference>
<keyword evidence="1" id="KW-0540">Nuclease</keyword>
<dbReference type="GO" id="GO:0003684">
    <property type="term" value="F:damaged DNA binding"/>
    <property type="evidence" value="ECO:0007669"/>
    <property type="project" value="TreeGrafter"/>
</dbReference>
<dbReference type="EMBL" id="CP007493">
    <property type="protein sequence ID" value="AJB41316.1"/>
    <property type="molecule type" value="Genomic_DNA"/>
</dbReference>
<dbReference type="InterPro" id="IPR010994">
    <property type="entry name" value="RuvA_2-like"/>
</dbReference>
<keyword evidence="9" id="KW-0067">ATP-binding</keyword>
<dbReference type="InterPro" id="IPR011335">
    <property type="entry name" value="Restrct_endonuc-II-like"/>
</dbReference>
<dbReference type="GO" id="GO:0000724">
    <property type="term" value="P:double-strand break repair via homologous recombination"/>
    <property type="evidence" value="ECO:0007669"/>
    <property type="project" value="TreeGrafter"/>
</dbReference>
<dbReference type="InterPro" id="IPR003583">
    <property type="entry name" value="Hlx-hairpin-Hlx_DNA-bd_motif"/>
</dbReference>
<keyword evidence="6" id="KW-0234">DNA repair</keyword>
<sequence>MQNLTVLVDDRERRSQVISELARLGVRYQLARLEVADYDVGGKYGLERKTAGDFINSIIDGRLFEQAKYLRETYDTAIIVIEGSLSDEVKYRQVKLNPLFGAFAALAENGVSVLQVNDYRETALLIYILWKRLQKEGTNFFVKTKKKVFKESSSIPAIQLNLIATLPGISRETAEKILREFKTPRKFFLASPAELRKIDGLGPKKIQKILQVLDTDYEKAKLLENGTSETNNF</sequence>
<keyword evidence="3" id="KW-0227">DNA damage</keyword>
<evidence type="ECO:0000259" key="8">
    <source>
        <dbReference type="SMART" id="SM00891"/>
    </source>
</evidence>
<dbReference type="Gene3D" id="3.40.50.10130">
    <property type="match status" value="1"/>
</dbReference>
<evidence type="ECO:0000256" key="4">
    <source>
        <dbReference type="ARBA" id="ARBA00022801"/>
    </source>
</evidence>
<dbReference type="CDD" id="cd20075">
    <property type="entry name" value="XPF_nuclease_XPF_arch"/>
    <property type="match status" value="1"/>
</dbReference>
<feature type="domain" description="Helix-hairpin-helix DNA-binding motif class 1" evidence="7">
    <location>
        <begin position="193"/>
        <end position="212"/>
    </location>
</feature>
<dbReference type="GO" id="GO:0004386">
    <property type="term" value="F:helicase activity"/>
    <property type="evidence" value="ECO:0007669"/>
    <property type="project" value="UniProtKB-KW"/>
</dbReference>
<dbReference type="GeneID" id="16573822"/>
<proteinExistence type="predicted"/>
<dbReference type="PANTHER" id="PTHR10150">
    <property type="entry name" value="DNA REPAIR ENDONUCLEASE XPF"/>
    <property type="match status" value="1"/>
</dbReference>
<evidence type="ECO:0000256" key="3">
    <source>
        <dbReference type="ARBA" id="ARBA00022763"/>
    </source>
</evidence>
<dbReference type="SMART" id="SM00891">
    <property type="entry name" value="ERCC4"/>
    <property type="match status" value="1"/>
</dbReference>
<dbReference type="SUPFAM" id="SSF52980">
    <property type="entry name" value="Restriction endonuclease-like"/>
    <property type="match status" value="1"/>
</dbReference>
<evidence type="ECO:0000313" key="10">
    <source>
        <dbReference type="Proteomes" id="UP000266720"/>
    </source>
</evidence>
<organism evidence="9 10">
    <name type="scientific">Thermofilum adornatum 1505</name>
    <dbReference type="NCBI Taxonomy" id="697581"/>
    <lineage>
        <taxon>Archaea</taxon>
        <taxon>Thermoproteota</taxon>
        <taxon>Thermoprotei</taxon>
        <taxon>Thermofilales</taxon>
        <taxon>Thermofilaceae</taxon>
        <taxon>Thermofilum</taxon>
    </lineage>
</organism>
<keyword evidence="4" id="KW-0378">Hydrolase</keyword>
<reference evidence="10" key="1">
    <citation type="book" date="2010" name="EXTREMOPHILES" publisher="0:0-0">
        <title>Complete genome sequences of ten hyperthermophilic archaea reveal their metabolic capabilities and possible ecological roles.</title>
        <editorList>
            <person name="?"/>
        </editorList>
        <authorList>
            <person name="Ravin N.V."/>
            <person name="Mardanov A.V."/>
            <person name="Bonch-Osmolovskaya E.A."/>
            <person name="Skryabin K.G."/>
        </authorList>
    </citation>
    <scope>NUCLEOTIDE SEQUENCE [LARGE SCALE GENOMIC DNA]</scope>
    <source>
        <strain evidence="10">1505</strain>
    </source>
</reference>
<keyword evidence="9" id="KW-0347">Helicase</keyword>
<name>A0A3G1A4E7_9CREN</name>
<dbReference type="RefSeq" id="WP_020962826.1">
    <property type="nucleotide sequence ID" value="NZ_CP007493.1"/>
</dbReference>
<dbReference type="Pfam" id="PF14520">
    <property type="entry name" value="HHH_5"/>
    <property type="match status" value="1"/>
</dbReference>
<dbReference type="KEGG" id="tcb:TCARB_0240"/>
<evidence type="ECO:0000256" key="5">
    <source>
        <dbReference type="ARBA" id="ARBA00023125"/>
    </source>
</evidence>
<dbReference type="SUPFAM" id="SSF47781">
    <property type="entry name" value="RuvA domain 2-like"/>
    <property type="match status" value="1"/>
</dbReference>
<evidence type="ECO:0000256" key="2">
    <source>
        <dbReference type="ARBA" id="ARBA00022759"/>
    </source>
</evidence>
<protein>
    <submittedName>
        <fullName evidence="9">ATP-dependent RNA helicase, putative</fullName>
    </submittedName>
</protein>
<evidence type="ECO:0000313" key="9">
    <source>
        <dbReference type="EMBL" id="AJB41316.1"/>
    </source>
</evidence>
<evidence type="ECO:0000256" key="6">
    <source>
        <dbReference type="ARBA" id="ARBA00023204"/>
    </source>
</evidence>
<accession>A0A3G1A4E7</accession>
<dbReference type="Pfam" id="PF02732">
    <property type="entry name" value="ERCC4"/>
    <property type="match status" value="1"/>
</dbReference>
<evidence type="ECO:0000259" key="7">
    <source>
        <dbReference type="SMART" id="SM00278"/>
    </source>
</evidence>
<keyword evidence="2" id="KW-0255">Endonuclease</keyword>
<dbReference type="GeneID" id="25405700"/>